<dbReference type="OrthoDB" id="9804774at2"/>
<dbReference type="PROSITE" id="PS00061">
    <property type="entry name" value="ADH_SHORT"/>
    <property type="match status" value="1"/>
</dbReference>
<dbReference type="SMART" id="SM00822">
    <property type="entry name" value="PKS_KR"/>
    <property type="match status" value="1"/>
</dbReference>
<feature type="domain" description="Ketoreductase" evidence="3">
    <location>
        <begin position="3"/>
        <end position="178"/>
    </location>
</feature>
<dbReference type="Gene3D" id="3.40.50.720">
    <property type="entry name" value="NAD(P)-binding Rossmann-like Domain"/>
    <property type="match status" value="1"/>
</dbReference>
<dbReference type="Pfam" id="PF13561">
    <property type="entry name" value="adh_short_C2"/>
    <property type="match status" value="1"/>
</dbReference>
<dbReference type="PATRIC" id="fig|1123269.5.peg.531"/>
<dbReference type="InterPro" id="IPR036291">
    <property type="entry name" value="NAD(P)-bd_dom_sf"/>
</dbReference>
<evidence type="ECO:0000256" key="1">
    <source>
        <dbReference type="ARBA" id="ARBA00006484"/>
    </source>
</evidence>
<dbReference type="GO" id="GO:0032787">
    <property type="term" value="P:monocarboxylic acid metabolic process"/>
    <property type="evidence" value="ECO:0007669"/>
    <property type="project" value="UniProtKB-ARBA"/>
</dbReference>
<dbReference type="InterPro" id="IPR002347">
    <property type="entry name" value="SDR_fam"/>
</dbReference>
<dbReference type="FunFam" id="3.40.50.720:FF:000173">
    <property type="entry name" value="3-oxoacyl-[acyl-carrier protein] reductase"/>
    <property type="match status" value="1"/>
</dbReference>
<dbReference type="AlphaFoldDB" id="W0A755"/>
<dbReference type="EMBL" id="CP006644">
    <property type="protein sequence ID" value="AHE52307.1"/>
    <property type="molecule type" value="Genomic_DNA"/>
</dbReference>
<name>W0A755_9SPHN</name>
<gene>
    <name evidence="4" type="ORF">NX02_02745</name>
</gene>
<dbReference type="InterPro" id="IPR011283">
    <property type="entry name" value="Acetoacetyl-CoA_reductase"/>
</dbReference>
<dbReference type="Proteomes" id="UP000018851">
    <property type="component" value="Chromosome"/>
</dbReference>
<dbReference type="PRINTS" id="PR00081">
    <property type="entry name" value="GDHRDH"/>
</dbReference>
<keyword evidence="5" id="KW-1185">Reference proteome</keyword>
<dbReference type="GO" id="GO:0018454">
    <property type="term" value="F:acetoacetyl-CoA reductase activity"/>
    <property type="evidence" value="ECO:0007669"/>
    <property type="project" value="InterPro"/>
</dbReference>
<accession>W0A755</accession>
<dbReference type="InterPro" id="IPR050259">
    <property type="entry name" value="SDR"/>
</dbReference>
<dbReference type="SUPFAM" id="SSF51735">
    <property type="entry name" value="NAD(P)-binding Rossmann-fold domains"/>
    <property type="match status" value="1"/>
</dbReference>
<reference evidence="4 5" key="1">
    <citation type="submission" date="2013-07" db="EMBL/GenBank/DDBJ databases">
        <title>Completed genome of Sphingomonas sanxanigenens NX02.</title>
        <authorList>
            <person name="Ma T."/>
            <person name="Huang H."/>
            <person name="Wu M."/>
            <person name="Li X."/>
            <person name="Li G."/>
        </authorList>
    </citation>
    <scope>NUCLEOTIDE SEQUENCE [LARGE SCALE GENOMIC DNA]</scope>
    <source>
        <strain evidence="4 5">NX02</strain>
    </source>
</reference>
<dbReference type="GO" id="GO:0005737">
    <property type="term" value="C:cytoplasm"/>
    <property type="evidence" value="ECO:0007669"/>
    <property type="project" value="InterPro"/>
</dbReference>
<comment type="similarity">
    <text evidence="1">Belongs to the short-chain dehydrogenases/reductases (SDR) family.</text>
</comment>
<dbReference type="InterPro" id="IPR020904">
    <property type="entry name" value="Sc_DH/Rdtase_CS"/>
</dbReference>
<evidence type="ECO:0000313" key="5">
    <source>
        <dbReference type="Proteomes" id="UP000018851"/>
    </source>
</evidence>
<protein>
    <submittedName>
        <fullName evidence="4">Acetoacetyl-CoA reductase</fullName>
    </submittedName>
</protein>
<dbReference type="RefSeq" id="WP_025290632.1">
    <property type="nucleotide sequence ID" value="NZ_CP006644.1"/>
</dbReference>
<dbReference type="eggNOG" id="COG1028">
    <property type="taxonomic scope" value="Bacteria"/>
</dbReference>
<evidence type="ECO:0000259" key="3">
    <source>
        <dbReference type="SMART" id="SM00822"/>
    </source>
</evidence>
<dbReference type="STRING" id="1123269.NX02_02745"/>
<dbReference type="GO" id="GO:0042619">
    <property type="term" value="P:poly-hydroxybutyrate biosynthetic process"/>
    <property type="evidence" value="ECO:0007669"/>
    <property type="project" value="InterPro"/>
</dbReference>
<keyword evidence="2" id="KW-0560">Oxidoreductase</keyword>
<sequence>MPRTALVTGGVTGIGAATAKLLKEKGYGVAVNYFGNDEEADRFVEETGIPAYSWNVASFSESRDGIAKVVAELGSIDILINNAGITRDGTLHKMTEEQWRSVIDVDLGGCFNMCRAVIEGMRARRFGRIVNISSVNGLSGQFGQTNYAAAKAGVIGFTKALALEGASRNITVNAIAPGYTDTGMVAAVPEEALKAVLAGVPVGRLGTPQEIARGVLFLVEDEQGFVTGATLSINGGKYLQ</sequence>
<dbReference type="NCBIfam" id="NF009464">
    <property type="entry name" value="PRK12824.1"/>
    <property type="match status" value="1"/>
</dbReference>
<proteinExistence type="inferred from homology"/>
<dbReference type="KEGG" id="ssan:NX02_02745"/>
<dbReference type="NCBIfam" id="NF009466">
    <property type="entry name" value="PRK12826.1-2"/>
    <property type="match status" value="1"/>
</dbReference>
<organism evidence="4 5">
    <name type="scientific">Sphingomonas sanxanigenens DSM 19645 = NX02</name>
    <dbReference type="NCBI Taxonomy" id="1123269"/>
    <lineage>
        <taxon>Bacteria</taxon>
        <taxon>Pseudomonadati</taxon>
        <taxon>Pseudomonadota</taxon>
        <taxon>Alphaproteobacteria</taxon>
        <taxon>Sphingomonadales</taxon>
        <taxon>Sphingomonadaceae</taxon>
        <taxon>Sphingomonas</taxon>
    </lineage>
</organism>
<dbReference type="NCBIfam" id="TIGR01829">
    <property type="entry name" value="AcAcCoA_reduct"/>
    <property type="match status" value="1"/>
</dbReference>
<dbReference type="HOGENOM" id="CLU_010194_1_3_5"/>
<evidence type="ECO:0000256" key="2">
    <source>
        <dbReference type="ARBA" id="ARBA00023002"/>
    </source>
</evidence>
<dbReference type="CDD" id="cd05333">
    <property type="entry name" value="BKR_SDR_c"/>
    <property type="match status" value="1"/>
</dbReference>
<dbReference type="PANTHER" id="PTHR42879:SF2">
    <property type="entry name" value="3-OXOACYL-[ACYL-CARRIER-PROTEIN] REDUCTASE FABG"/>
    <property type="match status" value="1"/>
</dbReference>
<dbReference type="InterPro" id="IPR057326">
    <property type="entry name" value="KR_dom"/>
</dbReference>
<evidence type="ECO:0000313" key="4">
    <source>
        <dbReference type="EMBL" id="AHE52307.1"/>
    </source>
</evidence>
<dbReference type="PANTHER" id="PTHR42879">
    <property type="entry name" value="3-OXOACYL-(ACYL-CARRIER-PROTEIN) REDUCTASE"/>
    <property type="match status" value="1"/>
</dbReference>
<dbReference type="PRINTS" id="PR00080">
    <property type="entry name" value="SDRFAMILY"/>
</dbReference>